<name>A0ABY6KNP9_9ARAC</name>
<keyword evidence="13" id="KW-0239">DNA-directed DNA polymerase</keyword>
<feature type="region of interest" description="Disordered" evidence="18">
    <location>
        <begin position="246"/>
        <end position="275"/>
    </location>
</feature>
<dbReference type="PROSITE" id="PS50994">
    <property type="entry name" value="INTEGRASE"/>
    <property type="match status" value="1"/>
</dbReference>
<keyword evidence="9" id="KW-0067">ATP-binding</keyword>
<keyword evidence="15" id="KW-0233">DNA recombination</keyword>
<dbReference type="EMBL" id="CP092869">
    <property type="protein sequence ID" value="UYV70495.1"/>
    <property type="molecule type" value="Genomic_DNA"/>
</dbReference>
<dbReference type="Proteomes" id="UP001235939">
    <property type="component" value="Chromosome 07"/>
</dbReference>
<dbReference type="PROSITE" id="PS50158">
    <property type="entry name" value="ZF_CCHC"/>
    <property type="match status" value="1"/>
</dbReference>
<evidence type="ECO:0008006" key="24">
    <source>
        <dbReference type="Google" id="ProtNLM"/>
    </source>
</evidence>
<keyword evidence="12" id="KW-0695">RNA-directed DNA polymerase</keyword>
<evidence type="ECO:0000256" key="12">
    <source>
        <dbReference type="ARBA" id="ARBA00022918"/>
    </source>
</evidence>
<keyword evidence="4" id="KW-0540">Nuclease</keyword>
<dbReference type="InterPro" id="IPR054722">
    <property type="entry name" value="PolX-like_BBD"/>
</dbReference>
<dbReference type="Pfam" id="PF14223">
    <property type="entry name" value="Retrotran_gag_2"/>
    <property type="match status" value="1"/>
</dbReference>
<keyword evidence="5" id="KW-0479">Metal-binding</keyword>
<evidence type="ECO:0000256" key="14">
    <source>
        <dbReference type="ARBA" id="ARBA00023113"/>
    </source>
</evidence>
<evidence type="ECO:0000256" key="2">
    <source>
        <dbReference type="ARBA" id="ARBA00022612"/>
    </source>
</evidence>
<dbReference type="InterPro" id="IPR012337">
    <property type="entry name" value="RNaseH-like_sf"/>
</dbReference>
<dbReference type="InterPro" id="IPR000305">
    <property type="entry name" value="GIY-YIG_endonuc"/>
</dbReference>
<keyword evidence="14" id="KW-0917">Virion maturation</keyword>
<feature type="region of interest" description="Disordered" evidence="18">
    <location>
        <begin position="185"/>
        <end position="213"/>
    </location>
</feature>
<evidence type="ECO:0000256" key="10">
    <source>
        <dbReference type="ARBA" id="ARBA00022842"/>
    </source>
</evidence>
<feature type="domain" description="Integrase catalytic" evidence="21">
    <location>
        <begin position="497"/>
        <end position="663"/>
    </location>
</feature>
<dbReference type="Pfam" id="PF13976">
    <property type="entry name" value="gag_pre-integrs"/>
    <property type="match status" value="1"/>
</dbReference>
<gene>
    <name evidence="22" type="ORF">LAZ67_7003330</name>
</gene>
<evidence type="ECO:0000256" key="13">
    <source>
        <dbReference type="ARBA" id="ARBA00022932"/>
    </source>
</evidence>
<dbReference type="Pfam" id="PF26215">
    <property type="entry name" value="HTH_animal"/>
    <property type="match status" value="1"/>
</dbReference>
<dbReference type="InterPro" id="IPR025724">
    <property type="entry name" value="GAG-pre-integrase_dom"/>
</dbReference>
<dbReference type="InterPro" id="IPR013103">
    <property type="entry name" value="RVT_2"/>
</dbReference>
<dbReference type="InterPro" id="IPR058912">
    <property type="entry name" value="HTH_animal"/>
</dbReference>
<dbReference type="Pfam" id="PF01541">
    <property type="entry name" value="GIY-YIG"/>
    <property type="match status" value="1"/>
</dbReference>
<evidence type="ECO:0000313" key="23">
    <source>
        <dbReference type="Proteomes" id="UP001235939"/>
    </source>
</evidence>
<evidence type="ECO:0000259" key="19">
    <source>
        <dbReference type="PROSITE" id="PS50158"/>
    </source>
</evidence>
<accession>A0ABY6KNP9</accession>
<dbReference type="InterPro" id="IPR039537">
    <property type="entry name" value="Retrotran_Ty1/copia-like"/>
</dbReference>
<dbReference type="PROSITE" id="PS50164">
    <property type="entry name" value="GIY_YIG"/>
    <property type="match status" value="1"/>
</dbReference>
<keyword evidence="23" id="KW-1185">Reference proteome</keyword>
<evidence type="ECO:0000313" key="22">
    <source>
        <dbReference type="EMBL" id="UYV70495.1"/>
    </source>
</evidence>
<keyword evidence="8" id="KW-0378">Hydrolase</keyword>
<organism evidence="22 23">
    <name type="scientific">Cordylochernes scorpioides</name>
    <dbReference type="NCBI Taxonomy" id="51811"/>
    <lineage>
        <taxon>Eukaryota</taxon>
        <taxon>Metazoa</taxon>
        <taxon>Ecdysozoa</taxon>
        <taxon>Arthropoda</taxon>
        <taxon>Chelicerata</taxon>
        <taxon>Arachnida</taxon>
        <taxon>Pseudoscorpiones</taxon>
        <taxon>Cheliferoidea</taxon>
        <taxon>Chernetidae</taxon>
        <taxon>Cordylochernes</taxon>
    </lineage>
</organism>
<dbReference type="Gene3D" id="3.30.420.10">
    <property type="entry name" value="Ribonuclease H-like superfamily/Ribonuclease H"/>
    <property type="match status" value="1"/>
</dbReference>
<evidence type="ECO:0000256" key="6">
    <source>
        <dbReference type="ARBA" id="ARBA00022741"/>
    </source>
</evidence>
<dbReference type="PANTHER" id="PTHR42648:SF11">
    <property type="entry name" value="TRANSPOSON TY4-P GAG-POL POLYPROTEIN"/>
    <property type="match status" value="1"/>
</dbReference>
<keyword evidence="11" id="KW-0229">DNA integration</keyword>
<feature type="compositionally biased region" description="Basic and acidic residues" evidence="18">
    <location>
        <begin position="197"/>
        <end position="207"/>
    </location>
</feature>
<evidence type="ECO:0000256" key="17">
    <source>
        <dbReference type="PROSITE-ProRule" id="PRU00047"/>
    </source>
</evidence>
<dbReference type="InterPro" id="IPR001584">
    <property type="entry name" value="Integrase_cat-core"/>
</dbReference>
<sequence>MVCNFSPTTKIEPLTGTNYPIWALKVGALLRGKKSFKCVISDPEPDIKDEVAWKIWSEKNDEAFGIIVTTLSDEQAGMFLDETKAKKVCNELKKIYTGNLEDKIIDIGLELKNIKMKNNESINEYMARAKNIASQSSSLGHQISLRELAFHIVRGIHPRLEKIAVVLRTRRELTLDEIRQSLREEENRMNSKMNGSHSDENEQAYRSKDRRNHYQQNRQKECFVCHKNGHLAKDCWFKNKRIEEQHGRRNANSNTNYNKQNFRNNANTVSSKPAEQTFNTSTDRVFENFSNNYSQIQTWCLDSGCTTHLSPHLDWMENVMPYESEINLAEEGKVTHATAKGDIKVSTCTENGIENVQIKGVLHVPNLRSNLLSIYELTNKGNTVIFNRDGAKIYNAQDDLIAEAQIQDRMYVMETRSREEYSEKTENVMTTKDDFSNVNISLWHRRLNHLNEAYMKEIIQQNMVLGFNVKFKNLSECEACIMGKLTRQPYHPVTTNCTTKPLELVHMDLCGPMPYQSLGGSKYFFVLVDDFSRRTFIYFLKNKDETLGKFEEFKARVENELNLKIKDVRTDNGTEFTNHRFKNFLIKNGIHHQLSTTYSPQSNGVAERVNRTLIETARTLLFDSGLPMAFWAEAVATASYVKNCTPHRSIKLDTPMEKWKGRNPPFDISEYSVVWPFGPLHNNIEVNLCLKVEKEEEDDIEIDHRTRPETSELNEETIPTLDKPNEERNVRKESLRAIVALAAQLNLVITSYDVKTAYLYGELKETIFMKQPEGFVEKVGIWFLSQSAKPLVGALNPDDVFAVIQKEKLNEIIVKLNNLEIGIEFTVETEKEGFIPFLDVGLSRKEDGSIITSVYRKPTDCGIHLNFNSNNPILHKRQVIKSLVQRAKQVCTDQDIYKKEIKKIRAELKQSEYPVGFINKWIRRYEIDRPNSNRTTEGYNNIIIPYIREVDNEISRILKKCKYNIWYSTGTKREFLTRNNIMKDNISTSKPNNVIYGIKCTECDKIYVGETGRNLETRIKEHQQGLLGRRALSKIGEHALFSGHRPNWNDIEIFHRNIKFTMY</sequence>
<evidence type="ECO:0000256" key="9">
    <source>
        <dbReference type="ARBA" id="ARBA00022840"/>
    </source>
</evidence>
<keyword evidence="17" id="KW-0862">Zinc</keyword>
<evidence type="ECO:0000256" key="18">
    <source>
        <dbReference type="SAM" id="MobiDB-lite"/>
    </source>
</evidence>
<dbReference type="InterPro" id="IPR001878">
    <property type="entry name" value="Znf_CCHC"/>
</dbReference>
<keyword evidence="6" id="KW-0547">Nucleotide-binding</keyword>
<comment type="function">
    <text evidence="1">The aspartyl protease (PR) mediates the proteolytic cleavages of the Gag and Gag-Pol polyproteins after assembly of the VLP.</text>
</comment>
<protein>
    <recommendedName>
        <fullName evidence="24">Retrovirus-related Pol polyprotein from transposon TNT 1-94</fullName>
    </recommendedName>
</protein>
<evidence type="ECO:0000256" key="5">
    <source>
        <dbReference type="ARBA" id="ARBA00022723"/>
    </source>
</evidence>
<evidence type="ECO:0000256" key="3">
    <source>
        <dbReference type="ARBA" id="ARBA00022670"/>
    </source>
</evidence>
<evidence type="ECO:0000256" key="1">
    <source>
        <dbReference type="ARBA" id="ARBA00002180"/>
    </source>
</evidence>
<keyword evidence="13" id="KW-0808">Transferase</keyword>
<evidence type="ECO:0000256" key="7">
    <source>
        <dbReference type="ARBA" id="ARBA00022759"/>
    </source>
</evidence>
<evidence type="ECO:0000256" key="15">
    <source>
        <dbReference type="ARBA" id="ARBA00023172"/>
    </source>
</evidence>
<dbReference type="Pfam" id="PF22936">
    <property type="entry name" value="Pol_BBD"/>
    <property type="match status" value="1"/>
</dbReference>
<keyword evidence="17" id="KW-0863">Zinc-finger</keyword>
<dbReference type="SUPFAM" id="SSF53098">
    <property type="entry name" value="Ribonuclease H-like"/>
    <property type="match status" value="1"/>
</dbReference>
<evidence type="ECO:0000256" key="16">
    <source>
        <dbReference type="ARBA" id="ARBA00023268"/>
    </source>
</evidence>
<keyword evidence="13" id="KW-0548">Nucleotidyltransferase</keyword>
<keyword evidence="7" id="KW-0255">Endonuclease</keyword>
<feature type="domain" description="CCHC-type" evidence="19">
    <location>
        <begin position="222"/>
        <end position="235"/>
    </location>
</feature>
<evidence type="ECO:0000256" key="11">
    <source>
        <dbReference type="ARBA" id="ARBA00022908"/>
    </source>
</evidence>
<dbReference type="Pfam" id="PF07727">
    <property type="entry name" value="RVT_2"/>
    <property type="match status" value="1"/>
</dbReference>
<evidence type="ECO:0000256" key="8">
    <source>
        <dbReference type="ARBA" id="ARBA00022801"/>
    </source>
</evidence>
<dbReference type="Pfam" id="PF00665">
    <property type="entry name" value="rve"/>
    <property type="match status" value="1"/>
</dbReference>
<keyword evidence="2" id="KW-1188">Viral release from host cell</keyword>
<dbReference type="PANTHER" id="PTHR42648">
    <property type="entry name" value="TRANSPOSASE, PUTATIVE-RELATED"/>
    <property type="match status" value="1"/>
</dbReference>
<proteinExistence type="predicted"/>
<feature type="compositionally biased region" description="Polar residues" evidence="18">
    <location>
        <begin position="250"/>
        <end position="275"/>
    </location>
</feature>
<dbReference type="InterPro" id="IPR036397">
    <property type="entry name" value="RNaseH_sf"/>
</dbReference>
<evidence type="ECO:0000259" key="21">
    <source>
        <dbReference type="PROSITE" id="PS50994"/>
    </source>
</evidence>
<keyword evidence="16" id="KW-0511">Multifunctional enzyme</keyword>
<keyword evidence="10" id="KW-0460">Magnesium</keyword>
<reference evidence="22 23" key="1">
    <citation type="submission" date="2022-01" db="EMBL/GenBank/DDBJ databases">
        <title>A chromosomal length assembly of Cordylochernes scorpioides.</title>
        <authorList>
            <person name="Zeh D."/>
            <person name="Zeh J."/>
        </authorList>
    </citation>
    <scope>NUCLEOTIDE SEQUENCE [LARGE SCALE GENOMIC DNA]</scope>
    <source>
        <strain evidence="22">IN4F17</strain>
        <tissue evidence="22">Whole Body</tissue>
    </source>
</reference>
<evidence type="ECO:0000256" key="4">
    <source>
        <dbReference type="ARBA" id="ARBA00022722"/>
    </source>
</evidence>
<evidence type="ECO:0000259" key="20">
    <source>
        <dbReference type="PROSITE" id="PS50164"/>
    </source>
</evidence>
<feature type="domain" description="GIY-YIG" evidence="20">
    <location>
        <begin position="991"/>
        <end position="1063"/>
    </location>
</feature>
<keyword evidence="3" id="KW-0645">Protease</keyword>